<comment type="catalytic activity">
    <reaction evidence="12">
        <text>(sulfur carrier)-H + L-cysteine = (sulfur carrier)-SH + L-alanine</text>
        <dbReference type="Rhea" id="RHEA:43892"/>
        <dbReference type="Rhea" id="RHEA-COMP:14737"/>
        <dbReference type="Rhea" id="RHEA-COMP:14739"/>
        <dbReference type="ChEBI" id="CHEBI:29917"/>
        <dbReference type="ChEBI" id="CHEBI:35235"/>
        <dbReference type="ChEBI" id="CHEBI:57972"/>
        <dbReference type="ChEBI" id="CHEBI:64428"/>
        <dbReference type="EC" id="2.8.1.7"/>
    </reaction>
</comment>
<dbReference type="InterPro" id="IPR015424">
    <property type="entry name" value="PyrdxlP-dep_Trfase"/>
</dbReference>
<evidence type="ECO:0000256" key="11">
    <source>
        <dbReference type="ARBA" id="ARBA00031911"/>
    </source>
</evidence>
<evidence type="ECO:0000256" key="2">
    <source>
        <dbReference type="ARBA" id="ARBA00003120"/>
    </source>
</evidence>
<dbReference type="InterPro" id="IPR015421">
    <property type="entry name" value="PyrdxlP-dep_Trfase_major"/>
</dbReference>
<dbReference type="RefSeq" id="WP_317704279.1">
    <property type="nucleotide sequence ID" value="NZ_AP024714.1"/>
</dbReference>
<protein>
    <recommendedName>
        <fullName evidence="4">cysteine desulfurase</fullName>
        <ecNumber evidence="4">2.8.1.7</ecNumber>
    </recommendedName>
    <alternativeName>
        <fullName evidence="11">Nitrogenase metalloclusters biosynthesis protein NifS</fullName>
    </alternativeName>
</protein>
<evidence type="ECO:0000256" key="8">
    <source>
        <dbReference type="ARBA" id="ARBA00023004"/>
    </source>
</evidence>
<proteinExistence type="inferred from homology"/>
<dbReference type="EMBL" id="AP024714">
    <property type="protein sequence ID" value="BCX81852.1"/>
    <property type="molecule type" value="Genomic_DNA"/>
</dbReference>
<dbReference type="Gene3D" id="1.10.260.50">
    <property type="match status" value="1"/>
</dbReference>
<keyword evidence="15" id="KW-1185">Reference proteome</keyword>
<comment type="similarity">
    <text evidence="3">Belongs to the class-V pyridoxal-phosphate-dependent aminotransferase family. NifS/IscS subfamily.</text>
</comment>
<dbReference type="PANTHER" id="PTHR11601:SF34">
    <property type="entry name" value="CYSTEINE DESULFURASE"/>
    <property type="match status" value="1"/>
</dbReference>
<organism evidence="14 15">
    <name type="scientific">Methylomarinovum caldicuralii</name>
    <dbReference type="NCBI Taxonomy" id="438856"/>
    <lineage>
        <taxon>Bacteria</taxon>
        <taxon>Pseudomonadati</taxon>
        <taxon>Pseudomonadota</taxon>
        <taxon>Gammaproteobacteria</taxon>
        <taxon>Methylococcales</taxon>
        <taxon>Methylothermaceae</taxon>
        <taxon>Methylomarinovum</taxon>
    </lineage>
</organism>
<evidence type="ECO:0000256" key="9">
    <source>
        <dbReference type="ARBA" id="ARBA00023014"/>
    </source>
</evidence>
<keyword evidence="9" id="KW-0411">Iron-sulfur</keyword>
<dbReference type="AlphaFoldDB" id="A0AAU9CQR3"/>
<evidence type="ECO:0000256" key="12">
    <source>
        <dbReference type="ARBA" id="ARBA00050776"/>
    </source>
</evidence>
<keyword evidence="10" id="KW-0535">Nitrogen fixation</keyword>
<dbReference type="Gene3D" id="3.90.1150.10">
    <property type="entry name" value="Aspartate Aminotransferase, domain 1"/>
    <property type="match status" value="1"/>
</dbReference>
<dbReference type="FunFam" id="3.40.640.10:FF:000084">
    <property type="entry name" value="IscS-like cysteine desulfurase"/>
    <property type="match status" value="1"/>
</dbReference>
<keyword evidence="6" id="KW-0479">Metal-binding</keyword>
<sequence length="377" mass="40237">MIYLDHNATTPIDPRVQAAMQPYLERFYGNPSALYRWGRLVRDAVEQARAQVAALVGAHPTQVIFTSGGTEANNLALQGYCRAHPESALLVSAIEHPSVLETAAGLARQGVACVRLEVDREGRVIAAALAEQLDRHPQALVSCMLANNETGVIQPLADLVATARRYPQVRFHTDAVQAVGRLVVDFERLGVQLLSLSSHKLYGPKGVGALVLDRALTLEPLLYGGGQEQGLRGGTENVIGIVGFGAAAELARTERESRETHLLNLRRCLEAGLARLPGVTIFAARARRLANTVQFGVAGIDGEMLVMALDRHRIAVSSGSACASGGGEPSHVLLAMGVDADLAKSAVRVSLGKDNTEADVEAFLTALRQVLEELKPN</sequence>
<dbReference type="InterPro" id="IPR000192">
    <property type="entry name" value="Aminotrans_V_dom"/>
</dbReference>
<evidence type="ECO:0000259" key="13">
    <source>
        <dbReference type="Pfam" id="PF00266"/>
    </source>
</evidence>
<dbReference type="Pfam" id="PF00266">
    <property type="entry name" value="Aminotran_5"/>
    <property type="match status" value="1"/>
</dbReference>
<evidence type="ECO:0000313" key="15">
    <source>
        <dbReference type="Proteomes" id="UP001321825"/>
    </source>
</evidence>
<reference evidence="15" key="1">
    <citation type="journal article" date="2024" name="Int. J. Syst. Evol. Microbiol.">
        <title>Methylomarinovum tepidoasis sp. nov., a moderately thermophilic methanotroph of the family Methylothermaceae isolated from a deep-sea hydrothermal field.</title>
        <authorList>
            <person name="Hirayama H."/>
            <person name="Takaki Y."/>
            <person name="Abe M."/>
            <person name="Miyazaki M."/>
            <person name="Uematsu K."/>
            <person name="Matsui Y."/>
            <person name="Takai K."/>
        </authorList>
    </citation>
    <scope>NUCLEOTIDE SEQUENCE [LARGE SCALE GENOMIC DNA]</scope>
    <source>
        <strain evidence="15">IT-9</strain>
    </source>
</reference>
<name>A0AAU9CQR3_9GAMM</name>
<keyword evidence="5 14" id="KW-0808">Transferase</keyword>
<comment type="function">
    <text evidence="2">Catalyzes the removal of elemental sulfur atoms from cysteine to produce alanine. Seems to participate in the biosynthesis of the nitrogenase metalloclusters by providing the inorganic sulfur required for the Fe-S core formation.</text>
</comment>
<dbReference type="Proteomes" id="UP001321825">
    <property type="component" value="Chromosome"/>
</dbReference>
<evidence type="ECO:0000256" key="10">
    <source>
        <dbReference type="ARBA" id="ARBA00023231"/>
    </source>
</evidence>
<feature type="domain" description="Aminotransferase class V" evidence="13">
    <location>
        <begin position="2"/>
        <end position="363"/>
    </location>
</feature>
<evidence type="ECO:0000256" key="3">
    <source>
        <dbReference type="ARBA" id="ARBA00006490"/>
    </source>
</evidence>
<evidence type="ECO:0000256" key="5">
    <source>
        <dbReference type="ARBA" id="ARBA00022679"/>
    </source>
</evidence>
<evidence type="ECO:0000256" key="4">
    <source>
        <dbReference type="ARBA" id="ARBA00012239"/>
    </source>
</evidence>
<comment type="cofactor">
    <cofactor evidence="1">
        <name>pyridoxal 5'-phosphate</name>
        <dbReference type="ChEBI" id="CHEBI:597326"/>
    </cofactor>
</comment>
<dbReference type="InterPro" id="IPR015422">
    <property type="entry name" value="PyrdxlP-dep_Trfase_small"/>
</dbReference>
<dbReference type="GO" id="GO:0051536">
    <property type="term" value="F:iron-sulfur cluster binding"/>
    <property type="evidence" value="ECO:0007669"/>
    <property type="project" value="UniProtKB-KW"/>
</dbReference>
<dbReference type="PIRSF" id="PIRSF005572">
    <property type="entry name" value="NifS"/>
    <property type="match status" value="1"/>
</dbReference>
<keyword evidence="8" id="KW-0408">Iron</keyword>
<accession>A0AAU9CQR3</accession>
<dbReference type="KEGG" id="mcau:MIT9_P1434"/>
<evidence type="ECO:0000256" key="7">
    <source>
        <dbReference type="ARBA" id="ARBA00022898"/>
    </source>
</evidence>
<evidence type="ECO:0000256" key="1">
    <source>
        <dbReference type="ARBA" id="ARBA00001933"/>
    </source>
</evidence>
<dbReference type="Gene3D" id="3.40.640.10">
    <property type="entry name" value="Type I PLP-dependent aspartate aminotransferase-like (Major domain)"/>
    <property type="match status" value="1"/>
</dbReference>
<evidence type="ECO:0000256" key="6">
    <source>
        <dbReference type="ARBA" id="ARBA00022723"/>
    </source>
</evidence>
<keyword evidence="7" id="KW-0663">Pyridoxal phosphate</keyword>
<dbReference type="InterPro" id="IPR016454">
    <property type="entry name" value="Cysteine_dSase"/>
</dbReference>
<gene>
    <name evidence="14" type="ORF">MIT9_P1434</name>
</gene>
<dbReference type="PANTHER" id="PTHR11601">
    <property type="entry name" value="CYSTEINE DESULFURYLASE FAMILY MEMBER"/>
    <property type="match status" value="1"/>
</dbReference>
<evidence type="ECO:0000313" key="14">
    <source>
        <dbReference type="EMBL" id="BCX81852.1"/>
    </source>
</evidence>
<dbReference type="GO" id="GO:0046872">
    <property type="term" value="F:metal ion binding"/>
    <property type="evidence" value="ECO:0007669"/>
    <property type="project" value="UniProtKB-KW"/>
</dbReference>
<dbReference type="GO" id="GO:0031071">
    <property type="term" value="F:cysteine desulfurase activity"/>
    <property type="evidence" value="ECO:0007669"/>
    <property type="project" value="UniProtKB-EC"/>
</dbReference>
<dbReference type="EC" id="2.8.1.7" evidence="4"/>
<dbReference type="SUPFAM" id="SSF53383">
    <property type="entry name" value="PLP-dependent transferases"/>
    <property type="match status" value="1"/>
</dbReference>